<sequence length="231" mass="25884">MFLPFLKNPFASKKMARDDFRDLMDGHLSRLASQNKAGRYAAMIASLEPHQAAYHALLGEQDQNLGQRLGKTDTVEELLAEFKQFAKDELLVEAEYQFKRKKPNAEALTAFLPKGRKEYSQATLLTLPTLLQRVADLTQTYKAELGADLATKATDLQAAYTTARETQGEAKGDVQGNSKEEKKLRKAAARQLKLNLLDQVKLHIDEPEAVLALYDAKWFTKPAKGDVKSKM</sequence>
<name>A0A4Z0Q3R9_9BACT</name>
<organism evidence="1 2">
    <name type="scientific">Hymenobacter aquaticus</name>
    <dbReference type="NCBI Taxonomy" id="1867101"/>
    <lineage>
        <taxon>Bacteria</taxon>
        <taxon>Pseudomonadati</taxon>
        <taxon>Bacteroidota</taxon>
        <taxon>Cytophagia</taxon>
        <taxon>Cytophagales</taxon>
        <taxon>Hymenobacteraceae</taxon>
        <taxon>Hymenobacter</taxon>
    </lineage>
</organism>
<evidence type="ECO:0000313" key="2">
    <source>
        <dbReference type="Proteomes" id="UP000297549"/>
    </source>
</evidence>
<reference evidence="1 2" key="1">
    <citation type="submission" date="2019-04" db="EMBL/GenBank/DDBJ databases">
        <authorList>
            <person name="Feng G."/>
            <person name="Zhang J."/>
            <person name="Zhu H."/>
        </authorList>
    </citation>
    <scope>NUCLEOTIDE SEQUENCE [LARGE SCALE GENOMIC DNA]</scope>
    <source>
        <strain evidence="1 2">JCM 31653</strain>
    </source>
</reference>
<comment type="caution">
    <text evidence="1">The sequence shown here is derived from an EMBL/GenBank/DDBJ whole genome shotgun (WGS) entry which is preliminary data.</text>
</comment>
<dbReference type="Proteomes" id="UP000297549">
    <property type="component" value="Unassembled WGS sequence"/>
</dbReference>
<gene>
    <name evidence="1" type="ORF">E5K00_00470</name>
</gene>
<proteinExistence type="predicted"/>
<dbReference type="EMBL" id="SRLC01000001">
    <property type="protein sequence ID" value="TGE23721.1"/>
    <property type="molecule type" value="Genomic_DNA"/>
</dbReference>
<dbReference type="RefSeq" id="WP_135460638.1">
    <property type="nucleotide sequence ID" value="NZ_SRLC01000001.1"/>
</dbReference>
<dbReference type="OrthoDB" id="880885at2"/>
<dbReference type="AlphaFoldDB" id="A0A4Z0Q3R9"/>
<protein>
    <submittedName>
        <fullName evidence="1">Uncharacterized protein</fullName>
    </submittedName>
</protein>
<evidence type="ECO:0000313" key="1">
    <source>
        <dbReference type="EMBL" id="TGE23721.1"/>
    </source>
</evidence>
<accession>A0A4Z0Q3R9</accession>
<keyword evidence="2" id="KW-1185">Reference proteome</keyword>